<feature type="coiled-coil region" evidence="2">
    <location>
        <begin position="191"/>
        <end position="353"/>
    </location>
</feature>
<evidence type="ECO:0000259" key="3">
    <source>
        <dbReference type="Pfam" id="PF11577"/>
    </source>
</evidence>
<organism evidence="5 6">
    <name type="scientific">Leptosia nina</name>
    <dbReference type="NCBI Taxonomy" id="320188"/>
    <lineage>
        <taxon>Eukaryota</taxon>
        <taxon>Metazoa</taxon>
        <taxon>Ecdysozoa</taxon>
        <taxon>Arthropoda</taxon>
        <taxon>Hexapoda</taxon>
        <taxon>Insecta</taxon>
        <taxon>Pterygota</taxon>
        <taxon>Neoptera</taxon>
        <taxon>Endopterygota</taxon>
        <taxon>Lepidoptera</taxon>
        <taxon>Glossata</taxon>
        <taxon>Ditrysia</taxon>
        <taxon>Papilionoidea</taxon>
        <taxon>Pieridae</taxon>
        <taxon>Pierinae</taxon>
        <taxon>Leptosia</taxon>
    </lineage>
</organism>
<dbReference type="AlphaFoldDB" id="A0AAV1JXG1"/>
<dbReference type="InterPro" id="IPR032419">
    <property type="entry name" value="CC2-LZ_dom"/>
</dbReference>
<dbReference type="GO" id="GO:0070530">
    <property type="term" value="F:K63-linked polyubiquitin modification-dependent protein binding"/>
    <property type="evidence" value="ECO:0007669"/>
    <property type="project" value="TreeGrafter"/>
</dbReference>
<dbReference type="GO" id="GO:0005737">
    <property type="term" value="C:cytoplasm"/>
    <property type="evidence" value="ECO:0007669"/>
    <property type="project" value="TreeGrafter"/>
</dbReference>
<evidence type="ECO:0000313" key="5">
    <source>
        <dbReference type="EMBL" id="CAK1553086.1"/>
    </source>
</evidence>
<feature type="coiled-coil region" evidence="2">
    <location>
        <begin position="543"/>
        <end position="570"/>
    </location>
</feature>
<dbReference type="PANTHER" id="PTHR31553:SF1">
    <property type="entry name" value="NF-KAPPA-B ESSENTIAL MODULATOR"/>
    <property type="match status" value="1"/>
</dbReference>
<proteinExistence type="predicted"/>
<evidence type="ECO:0000259" key="4">
    <source>
        <dbReference type="Pfam" id="PF16516"/>
    </source>
</evidence>
<keyword evidence="1 2" id="KW-0175">Coiled coil</keyword>
<keyword evidence="6" id="KW-1185">Reference proteome</keyword>
<feature type="coiled-coil region" evidence="2">
    <location>
        <begin position="136"/>
        <end position="163"/>
    </location>
</feature>
<dbReference type="EMBL" id="CAVLEF010000203">
    <property type="protein sequence ID" value="CAK1553086.1"/>
    <property type="molecule type" value="Genomic_DNA"/>
</dbReference>
<gene>
    <name evidence="5" type="ORF">LNINA_LOCUS12103</name>
</gene>
<feature type="coiled-coil region" evidence="2">
    <location>
        <begin position="484"/>
        <end position="518"/>
    </location>
</feature>
<dbReference type="Pfam" id="PF11577">
    <property type="entry name" value="NEMO"/>
    <property type="match status" value="1"/>
</dbReference>
<dbReference type="Gene3D" id="1.20.5.390">
    <property type="entry name" value="L1 transposable element, trimerization domain"/>
    <property type="match status" value="1"/>
</dbReference>
<dbReference type="GO" id="GO:0043122">
    <property type="term" value="P:regulation of canonical NF-kappaB signal transduction"/>
    <property type="evidence" value="ECO:0007669"/>
    <property type="project" value="TreeGrafter"/>
</dbReference>
<protein>
    <recommendedName>
        <fullName evidence="7">Optineurin</fullName>
    </recommendedName>
</protein>
<dbReference type="Proteomes" id="UP001497472">
    <property type="component" value="Unassembled WGS sequence"/>
</dbReference>
<reference evidence="5 6" key="1">
    <citation type="submission" date="2023-11" db="EMBL/GenBank/DDBJ databases">
        <authorList>
            <person name="Okamura Y."/>
        </authorList>
    </citation>
    <scope>NUCLEOTIDE SEQUENCE [LARGE SCALE GENOMIC DNA]</scope>
</reference>
<evidence type="ECO:0000256" key="2">
    <source>
        <dbReference type="SAM" id="Coils"/>
    </source>
</evidence>
<evidence type="ECO:0000256" key="1">
    <source>
        <dbReference type="ARBA" id="ARBA00023054"/>
    </source>
</evidence>
<feature type="domain" description="NF-kappa-B essential modulator NEMO N-terminal" evidence="3">
    <location>
        <begin position="85"/>
        <end position="150"/>
    </location>
</feature>
<dbReference type="Pfam" id="PF16516">
    <property type="entry name" value="CC2-LZ"/>
    <property type="match status" value="1"/>
</dbReference>
<dbReference type="InterPro" id="IPR021063">
    <property type="entry name" value="NEMO_N"/>
</dbReference>
<dbReference type="Gene3D" id="1.20.5.990">
    <property type="entry name" value="Nemo cc2-lz domain - 1d5 darpin complex"/>
    <property type="match status" value="1"/>
</dbReference>
<accession>A0AAV1JXG1</accession>
<dbReference type="InterPro" id="IPR051301">
    <property type="entry name" value="Optineurin/NFkB_EssMod"/>
</dbReference>
<evidence type="ECO:0000313" key="6">
    <source>
        <dbReference type="Proteomes" id="UP001497472"/>
    </source>
</evidence>
<feature type="domain" description="NF-kappa-B essential modulator NEMO CC2-LZ" evidence="4">
    <location>
        <begin position="483"/>
        <end position="560"/>
    </location>
</feature>
<dbReference type="PANTHER" id="PTHR31553">
    <property type="entry name" value="NF-KAPPA-B ESSENTIAL MODULATOR"/>
    <property type="match status" value="1"/>
</dbReference>
<evidence type="ECO:0008006" key="7">
    <source>
        <dbReference type="Google" id="ProtNLM"/>
    </source>
</evidence>
<comment type="caution">
    <text evidence="5">The sequence shown here is derived from an EMBL/GenBank/DDBJ whole genome shotgun (WGS) entry which is preliminary data.</text>
</comment>
<dbReference type="GO" id="GO:0005634">
    <property type="term" value="C:nucleus"/>
    <property type="evidence" value="ECO:0007669"/>
    <property type="project" value="TreeGrafter"/>
</dbReference>
<sequence length="635" mass="71456">MSLQADNDDDSFIMILGSSPSESLDAKCNGMEKALNGPILEDAIKDLPNDATMAFKAQFQLGDSPSPASMMVASTLITDDRSTEELQKRFGELLDENVVLKETLKQNNDSMKEQFSLIASCQEDMLRTHKIHKEKFDETKGLVEKLRQQNKELKENIVHLTCTIESLTNGKVKSAPSSTVEFVTSPDDDTINKLTAQLELVEKQRRQVIVDNEKLTWQKESLEHIVDATTKERDDAKDKLKSLELLLSSKEHNHVEEIKLMHGTIDELRQKMKSLSTNMNGEEIQRRDANIKHLEAKVMSLQNDLKTAQMKILDSENVKLEFAQYKSGVSETVKSYKDQIQELSTRLKEVQTTVFQPVHMTMSCESETSPHYGGYLNNVKLYDRTLKHLSEYLNTLTSGLTDTVVQAMAVLSSVQDVKQERASMDKVKAGLSEIKQMILKQHSTVLSNIAQLKSTLTLFEGIFKDYNEVLKKTITKREDTPPNIEQLTAALVARGEQIQALENQIAILSGQKEDCELLKAQVELYKSDFEAERKSRAEMASEKESTATDLRVAQKKLQELTRQLEEVRKASPSIYKTAVSKAQAGAATAASSSTTPNTTSVTTSGNMVYTCPKCMFQSEQYKVMEDHFDFCLDDF</sequence>
<name>A0AAV1JXG1_9NEOP</name>